<feature type="compositionally biased region" description="Polar residues" evidence="1">
    <location>
        <begin position="763"/>
        <end position="787"/>
    </location>
</feature>
<feature type="region of interest" description="Disordered" evidence="1">
    <location>
        <begin position="929"/>
        <end position="949"/>
    </location>
</feature>
<feature type="compositionally biased region" description="Acidic residues" evidence="1">
    <location>
        <begin position="727"/>
        <end position="738"/>
    </location>
</feature>
<keyword evidence="3" id="KW-1185">Reference proteome</keyword>
<feature type="compositionally biased region" description="Polar residues" evidence="1">
    <location>
        <begin position="53"/>
        <end position="64"/>
    </location>
</feature>
<feature type="compositionally biased region" description="Basic residues" evidence="1">
    <location>
        <begin position="549"/>
        <end position="558"/>
    </location>
</feature>
<feature type="compositionally biased region" description="Acidic residues" evidence="1">
    <location>
        <begin position="427"/>
        <end position="445"/>
    </location>
</feature>
<evidence type="ECO:0000313" key="3">
    <source>
        <dbReference type="Proteomes" id="UP000738349"/>
    </source>
</evidence>
<comment type="caution">
    <text evidence="2">The sequence shown here is derived from an EMBL/GenBank/DDBJ whole genome shotgun (WGS) entry which is preliminary data.</text>
</comment>
<feature type="compositionally biased region" description="Acidic residues" evidence="1">
    <location>
        <begin position="186"/>
        <end position="210"/>
    </location>
</feature>
<protein>
    <submittedName>
        <fullName evidence="2">Uncharacterized protein</fullName>
    </submittedName>
</protein>
<feature type="compositionally biased region" description="Basic and acidic residues" evidence="1">
    <location>
        <begin position="176"/>
        <end position="185"/>
    </location>
</feature>
<feature type="compositionally biased region" description="Polar residues" evidence="1">
    <location>
        <begin position="224"/>
        <end position="233"/>
    </location>
</feature>
<feature type="compositionally biased region" description="Low complexity" evidence="1">
    <location>
        <begin position="482"/>
        <end position="491"/>
    </location>
</feature>
<feature type="region of interest" description="Disordered" evidence="1">
    <location>
        <begin position="717"/>
        <end position="913"/>
    </location>
</feature>
<gene>
    <name evidence="2" type="ORF">EDB81DRAFT_683377</name>
</gene>
<organism evidence="2 3">
    <name type="scientific">Dactylonectria macrodidyma</name>
    <dbReference type="NCBI Taxonomy" id="307937"/>
    <lineage>
        <taxon>Eukaryota</taxon>
        <taxon>Fungi</taxon>
        <taxon>Dikarya</taxon>
        <taxon>Ascomycota</taxon>
        <taxon>Pezizomycotina</taxon>
        <taxon>Sordariomycetes</taxon>
        <taxon>Hypocreomycetidae</taxon>
        <taxon>Hypocreales</taxon>
        <taxon>Nectriaceae</taxon>
        <taxon>Dactylonectria</taxon>
    </lineage>
</organism>
<feature type="region of interest" description="Disordered" evidence="1">
    <location>
        <begin position="1"/>
        <end position="329"/>
    </location>
</feature>
<reference evidence="2" key="1">
    <citation type="journal article" date="2021" name="Nat. Commun.">
        <title>Genetic determinants of endophytism in the Arabidopsis root mycobiome.</title>
        <authorList>
            <person name="Mesny F."/>
            <person name="Miyauchi S."/>
            <person name="Thiergart T."/>
            <person name="Pickel B."/>
            <person name="Atanasova L."/>
            <person name="Karlsson M."/>
            <person name="Huettel B."/>
            <person name="Barry K.W."/>
            <person name="Haridas S."/>
            <person name="Chen C."/>
            <person name="Bauer D."/>
            <person name="Andreopoulos W."/>
            <person name="Pangilinan J."/>
            <person name="LaButti K."/>
            <person name="Riley R."/>
            <person name="Lipzen A."/>
            <person name="Clum A."/>
            <person name="Drula E."/>
            <person name="Henrissat B."/>
            <person name="Kohler A."/>
            <person name="Grigoriev I.V."/>
            <person name="Martin F.M."/>
            <person name="Hacquard S."/>
        </authorList>
    </citation>
    <scope>NUCLEOTIDE SEQUENCE</scope>
    <source>
        <strain evidence="2">MPI-CAGE-AT-0147</strain>
    </source>
</reference>
<evidence type="ECO:0000256" key="1">
    <source>
        <dbReference type="SAM" id="MobiDB-lite"/>
    </source>
</evidence>
<evidence type="ECO:0000313" key="2">
    <source>
        <dbReference type="EMBL" id="KAH7161548.1"/>
    </source>
</evidence>
<feature type="compositionally biased region" description="Acidic residues" evidence="1">
    <location>
        <begin position="90"/>
        <end position="100"/>
    </location>
</feature>
<dbReference type="PANTHER" id="PTHR48125">
    <property type="entry name" value="LP07818P1"/>
    <property type="match status" value="1"/>
</dbReference>
<feature type="compositionally biased region" description="Polar residues" evidence="1">
    <location>
        <begin position="160"/>
        <end position="171"/>
    </location>
</feature>
<feature type="compositionally biased region" description="Polar residues" evidence="1">
    <location>
        <begin position="836"/>
        <end position="857"/>
    </location>
</feature>
<feature type="compositionally biased region" description="Polar residues" evidence="1">
    <location>
        <begin position="273"/>
        <end position="282"/>
    </location>
</feature>
<feature type="compositionally biased region" description="Low complexity" evidence="1">
    <location>
        <begin position="498"/>
        <end position="508"/>
    </location>
</feature>
<feature type="compositionally biased region" description="Pro residues" evidence="1">
    <location>
        <begin position="746"/>
        <end position="762"/>
    </location>
</feature>
<feature type="compositionally biased region" description="Low complexity" evidence="1">
    <location>
        <begin position="859"/>
        <end position="896"/>
    </location>
</feature>
<dbReference type="AlphaFoldDB" id="A0A9P9FHE1"/>
<feature type="compositionally biased region" description="Acidic residues" evidence="1">
    <location>
        <begin position="464"/>
        <end position="477"/>
    </location>
</feature>
<feature type="compositionally biased region" description="Basic residues" evidence="1">
    <location>
        <begin position="409"/>
        <end position="420"/>
    </location>
</feature>
<dbReference type="EMBL" id="JAGMUV010000004">
    <property type="protein sequence ID" value="KAH7161548.1"/>
    <property type="molecule type" value="Genomic_DNA"/>
</dbReference>
<accession>A0A9P9FHE1</accession>
<name>A0A9P9FHE1_9HYPO</name>
<dbReference type="Proteomes" id="UP000738349">
    <property type="component" value="Unassembled WGS sequence"/>
</dbReference>
<dbReference type="OrthoDB" id="2149705at2759"/>
<feature type="compositionally biased region" description="Basic residues" evidence="1">
    <location>
        <begin position="30"/>
        <end position="46"/>
    </location>
</feature>
<feature type="region of interest" description="Disordered" evidence="1">
    <location>
        <begin position="357"/>
        <end position="587"/>
    </location>
</feature>
<dbReference type="PANTHER" id="PTHR48125:SF12">
    <property type="entry name" value="AT HOOK TRANSCRIPTION FACTOR FAMILY-RELATED"/>
    <property type="match status" value="1"/>
</dbReference>
<proteinExistence type="predicted"/>
<sequence length="949" mass="103654">MPPKTRSGGVPAPSRVYHSTPAQQQVQFPPRRKVVRTHGKQTRKKNAMGSARSLRQQTLTQIDFVSSFEEEHDPIAMDSSDGEGDNKGDENDDRDDDGDDDARIKEDEQPVSSGRKRRARTITAKSARAKRRRTLGEESDTEPVTKKEATNRRRTLGDLPTSSYHTQTLTQLLGRDPAHALCIKDSEDENEDENEDDENGGNEGGFEDWLQDPTSPTPRRHHQTSITPRTQRQIRFASPKPPRPEASTLSRDTDRQESVVPQTPAKRRRDEIPSSSQLSTPASLMMARYGAPGETPSPLKNKTSSVAGTTPRPILDSLPGKLTSPRRRARVIQDSLATASWGSGEVMPLQERAITSPIASLGGETAASVESSSLLDEMDTPTKPRRQRQSSELGDGSKMKTESGASPTPRKRASPRKAGKRVLLEIPDSDAEDEDFENNVNDENDGGGFVAGPETQRVMNQIASEEDEDDDEQEEGDENARPTTPTPASAARINQQDRAVTASSTASSRSRRRPLHSSPQLPPIASSQPTTLPPPSSSPPKPSRPLSSRLRKPLHHASAHASTQTQPLESQRVPATTLRGLPPPSARTDILLPLSPRTLADVLDGFSVCLVLPFRVPAQVVRFWLFDGELLRFMACADAGRLVRDGASSSSWRYTLPQVYELNNPVEHDDMREEGWVDGPIDRYAYLPPAIIGQLLWNLRHAIFSDEDEDVAAMADVQSHNPSQHEEEQEEEEEEEEQVQLLPSSSAPPPPSRGKIPAPTPTPSISVSQQVEAQIQSDMAQSTQAPTSDDILVPSTPESEHLRQFHLVPSSPTPTKASPRTAIKPPPSRLPPLNSHGASSYRASRPAINSRSTTGVRPSQATTASQSSTPEKPSSAAAANASRPLSFPQLQSSSSLVFHDDSPLHIPPGFPLAADDSQLLTKSQMLPDSLLRDDTMVPPEIWDSDDDGL</sequence>
<feature type="compositionally biased region" description="Polar residues" evidence="1">
    <location>
        <begin position="560"/>
        <end position="569"/>
    </location>
</feature>
<feature type="compositionally biased region" description="Polar residues" evidence="1">
    <location>
        <begin position="298"/>
        <end position="308"/>
    </location>
</feature>
<feature type="compositionally biased region" description="Pro residues" evidence="1">
    <location>
        <begin position="531"/>
        <end position="543"/>
    </location>
</feature>